<dbReference type="RefSeq" id="XP_038045737.1">
    <property type="nucleotide sequence ID" value="XM_038189809.1"/>
</dbReference>
<dbReference type="Proteomes" id="UP000887568">
    <property type="component" value="Unplaced"/>
</dbReference>
<feature type="transmembrane region" description="Helical" evidence="1">
    <location>
        <begin position="7"/>
        <end position="26"/>
    </location>
</feature>
<evidence type="ECO:0000313" key="2">
    <source>
        <dbReference type="EnsemblMetazoa" id="XP_038045737.1"/>
    </source>
</evidence>
<dbReference type="OMA" id="PFYLAMP"/>
<evidence type="ECO:0000313" key="3">
    <source>
        <dbReference type="Proteomes" id="UP000887568"/>
    </source>
</evidence>
<reference evidence="2" key="1">
    <citation type="submission" date="2022-11" db="UniProtKB">
        <authorList>
            <consortium name="EnsemblMetazoa"/>
        </authorList>
    </citation>
    <scope>IDENTIFICATION</scope>
</reference>
<feature type="transmembrane region" description="Helical" evidence="1">
    <location>
        <begin position="152"/>
        <end position="170"/>
    </location>
</feature>
<dbReference type="InterPro" id="IPR028066">
    <property type="entry name" value="TMEM187"/>
</dbReference>
<dbReference type="GO" id="GO:0030133">
    <property type="term" value="C:transport vesicle"/>
    <property type="evidence" value="ECO:0007669"/>
    <property type="project" value="TreeGrafter"/>
</dbReference>
<dbReference type="PANTHER" id="PTHR15066">
    <property type="entry name" value="TRANSMEMBRANE PROTEIN 187"/>
    <property type="match status" value="1"/>
</dbReference>
<dbReference type="AlphaFoldDB" id="A0A913Z209"/>
<feature type="transmembrane region" description="Helical" evidence="1">
    <location>
        <begin position="53"/>
        <end position="76"/>
    </location>
</feature>
<feature type="transmembrane region" description="Helical" evidence="1">
    <location>
        <begin position="203"/>
        <end position="220"/>
    </location>
</feature>
<keyword evidence="1" id="KW-0812">Transmembrane</keyword>
<feature type="transmembrane region" description="Helical" evidence="1">
    <location>
        <begin position="88"/>
        <end position="108"/>
    </location>
</feature>
<dbReference type="Pfam" id="PF15100">
    <property type="entry name" value="TMEM187"/>
    <property type="match status" value="1"/>
</dbReference>
<keyword evidence="1" id="KW-1133">Transmembrane helix</keyword>
<keyword evidence="3" id="KW-1185">Reference proteome</keyword>
<dbReference type="EnsemblMetazoa" id="XM_038189809.1">
    <property type="protein sequence ID" value="XP_038045737.1"/>
    <property type="gene ID" value="LOC119720208"/>
</dbReference>
<organism evidence="2 3">
    <name type="scientific">Patiria miniata</name>
    <name type="common">Bat star</name>
    <name type="synonym">Asterina miniata</name>
    <dbReference type="NCBI Taxonomy" id="46514"/>
    <lineage>
        <taxon>Eukaryota</taxon>
        <taxon>Metazoa</taxon>
        <taxon>Echinodermata</taxon>
        <taxon>Eleutherozoa</taxon>
        <taxon>Asterozoa</taxon>
        <taxon>Asteroidea</taxon>
        <taxon>Valvatacea</taxon>
        <taxon>Valvatida</taxon>
        <taxon>Asterinidae</taxon>
        <taxon>Patiria</taxon>
    </lineage>
</organism>
<name>A0A913Z209_PATMI</name>
<proteinExistence type="predicted"/>
<feature type="transmembrane region" description="Helical" evidence="1">
    <location>
        <begin position="128"/>
        <end position="145"/>
    </location>
</feature>
<dbReference type="PANTHER" id="PTHR15066:SF0">
    <property type="entry name" value="TRANSMEMBRANE PROTEIN 187"/>
    <property type="match status" value="1"/>
</dbReference>
<evidence type="ECO:0000256" key="1">
    <source>
        <dbReference type="SAM" id="Phobius"/>
    </source>
</evidence>
<sequence length="273" mass="31315">MLVLKTFLPVAACTALMVIIVFQGVFQPVKVDLGFEHYGEEADHAIGPFKLPAWLGLAMPLNALVNAGYILVGLYWMVRTYREEKKGAVGQLHAYFACTLCWMGILYGPIQFWRIMSQTHESAVVDQWVTLPFFTWVILWCKSLTVGWNRDLAALFMLSSLLSYNLVFFTDLGFEVALLIHSAQAINVSFSTFFRFPCKGNNFAFFMCCLTFANFIVFKLMDLHLPHYSEYFTEVSGHFISKLLGDILQMHFTFLFFENIAKRQLVDKSKKLE</sequence>
<accession>A0A913Z209</accession>
<dbReference type="GeneID" id="119720208"/>
<dbReference type="RefSeq" id="XP_038045727.1">
    <property type="nucleotide sequence ID" value="XM_038189799.1"/>
</dbReference>
<dbReference type="EnsemblMetazoa" id="XM_038189799.1">
    <property type="protein sequence ID" value="XP_038045727.1"/>
    <property type="gene ID" value="LOC119720208"/>
</dbReference>
<protein>
    <submittedName>
        <fullName evidence="2">Uncharacterized protein</fullName>
    </submittedName>
</protein>
<keyword evidence="1" id="KW-0472">Membrane</keyword>
<dbReference type="OrthoDB" id="5973769at2759"/>